<name>A0A382NVT2_9ZZZZ</name>
<dbReference type="AlphaFoldDB" id="A0A382NVT2"/>
<organism evidence="1">
    <name type="scientific">marine metagenome</name>
    <dbReference type="NCBI Taxonomy" id="408172"/>
    <lineage>
        <taxon>unclassified sequences</taxon>
        <taxon>metagenomes</taxon>
        <taxon>ecological metagenomes</taxon>
    </lineage>
</organism>
<gene>
    <name evidence="1" type="ORF">METZ01_LOCUS316706</name>
</gene>
<protein>
    <submittedName>
        <fullName evidence="1">Uncharacterized protein</fullName>
    </submittedName>
</protein>
<reference evidence="1" key="1">
    <citation type="submission" date="2018-05" db="EMBL/GenBank/DDBJ databases">
        <authorList>
            <person name="Lanie J.A."/>
            <person name="Ng W.-L."/>
            <person name="Kazmierczak K.M."/>
            <person name="Andrzejewski T.M."/>
            <person name="Davidsen T.M."/>
            <person name="Wayne K.J."/>
            <person name="Tettelin H."/>
            <person name="Glass J.I."/>
            <person name="Rusch D."/>
            <person name="Podicherti R."/>
            <person name="Tsui H.-C.T."/>
            <person name="Winkler M.E."/>
        </authorList>
    </citation>
    <scope>NUCLEOTIDE SEQUENCE</scope>
</reference>
<dbReference type="EMBL" id="UINC01102323">
    <property type="protein sequence ID" value="SVC63852.1"/>
    <property type="molecule type" value="Genomic_DNA"/>
</dbReference>
<evidence type="ECO:0000313" key="1">
    <source>
        <dbReference type="EMBL" id="SVC63852.1"/>
    </source>
</evidence>
<proteinExistence type="predicted"/>
<sequence length="32" mass="3449">MTVLAPMLVMAGIVPGRAQSEETAGAAWDRRY</sequence>
<accession>A0A382NVT2</accession>
<feature type="non-terminal residue" evidence="1">
    <location>
        <position position="32"/>
    </location>
</feature>